<protein>
    <submittedName>
        <fullName evidence="2">Uncharacterized protein</fullName>
    </submittedName>
</protein>
<dbReference type="EMBL" id="JAOYFB010000004">
    <property type="protein sequence ID" value="KAK4012860.1"/>
    <property type="molecule type" value="Genomic_DNA"/>
</dbReference>
<gene>
    <name evidence="2" type="ORF">OUZ56_025111</name>
</gene>
<proteinExistence type="predicted"/>
<keyword evidence="3" id="KW-1185">Reference proteome</keyword>
<sequence length="86" mass="10051">MNFPTHFQQNCQDNFERLQHMPTADTMPNLTTHFMMTYLIMNDVGFLSLLLLSLAPVTPFYESRPESYSDLVKIHPHPPILQHMFA</sequence>
<comment type="caution">
    <text evidence="2">The sequence shown here is derived from an EMBL/GenBank/DDBJ whole genome shotgun (WGS) entry which is preliminary data.</text>
</comment>
<keyword evidence="1" id="KW-0812">Transmembrane</keyword>
<evidence type="ECO:0000256" key="1">
    <source>
        <dbReference type="SAM" id="Phobius"/>
    </source>
</evidence>
<organism evidence="2 3">
    <name type="scientific">Daphnia magna</name>
    <dbReference type="NCBI Taxonomy" id="35525"/>
    <lineage>
        <taxon>Eukaryota</taxon>
        <taxon>Metazoa</taxon>
        <taxon>Ecdysozoa</taxon>
        <taxon>Arthropoda</taxon>
        <taxon>Crustacea</taxon>
        <taxon>Branchiopoda</taxon>
        <taxon>Diplostraca</taxon>
        <taxon>Cladocera</taxon>
        <taxon>Anomopoda</taxon>
        <taxon>Daphniidae</taxon>
        <taxon>Daphnia</taxon>
    </lineage>
</organism>
<dbReference type="Proteomes" id="UP001234178">
    <property type="component" value="Unassembled WGS sequence"/>
</dbReference>
<evidence type="ECO:0000313" key="2">
    <source>
        <dbReference type="EMBL" id="KAK4012860.1"/>
    </source>
</evidence>
<reference evidence="2 3" key="1">
    <citation type="journal article" date="2023" name="Nucleic Acids Res.">
        <title>The hologenome of Daphnia magna reveals possible DNA methylation and microbiome-mediated evolution of the host genome.</title>
        <authorList>
            <person name="Chaturvedi A."/>
            <person name="Li X."/>
            <person name="Dhandapani V."/>
            <person name="Marshall H."/>
            <person name="Kissane S."/>
            <person name="Cuenca-Cambronero M."/>
            <person name="Asole G."/>
            <person name="Calvet F."/>
            <person name="Ruiz-Romero M."/>
            <person name="Marangio P."/>
            <person name="Guigo R."/>
            <person name="Rago D."/>
            <person name="Mirbahai L."/>
            <person name="Eastwood N."/>
            <person name="Colbourne J.K."/>
            <person name="Zhou J."/>
            <person name="Mallon E."/>
            <person name="Orsini L."/>
        </authorList>
    </citation>
    <scope>NUCLEOTIDE SEQUENCE [LARGE SCALE GENOMIC DNA]</scope>
    <source>
        <strain evidence="2">LRV0_1</strain>
    </source>
</reference>
<name>A0ABQ9ZIW8_9CRUS</name>
<evidence type="ECO:0000313" key="3">
    <source>
        <dbReference type="Proteomes" id="UP001234178"/>
    </source>
</evidence>
<keyword evidence="1" id="KW-0472">Membrane</keyword>
<accession>A0ABQ9ZIW8</accession>
<feature type="transmembrane region" description="Helical" evidence="1">
    <location>
        <begin position="35"/>
        <end position="55"/>
    </location>
</feature>
<keyword evidence="1" id="KW-1133">Transmembrane helix</keyword>